<accession>A0A1T4M286</accession>
<evidence type="ECO:0000313" key="8">
    <source>
        <dbReference type="EMBL" id="SJZ61073.1"/>
    </source>
</evidence>
<name>A0A1T4M286_9FIRM</name>
<dbReference type="RefSeq" id="WP_159071913.1">
    <property type="nucleotide sequence ID" value="NZ_FUXM01000003.1"/>
</dbReference>
<sequence>MLLAAELFLAVSACLLVWWAFRENELELIATLYRKLPKQVVLVLGGVLLGAGVGFLSGSNFIVILLIFCGGALPYFFYRKQLIRQQQRLVEQMVACLYQLASLYGVCNNVYHAFVQTAQTAPEPLKSVLQELLADWELAGLSTNEAMARLEERIPHDDVRFFCRIISLAEQTGGNIKDIMLQVPESLQERQLLREEGMAELKGYIAQAWLLILLVPGFLLTFYLLQPEFIYLLMDTALGKGALSLVLFITALAAYLVDRVVSPQEWEDMAR</sequence>
<dbReference type="Proteomes" id="UP000189933">
    <property type="component" value="Unassembled WGS sequence"/>
</dbReference>
<dbReference type="PANTHER" id="PTHR35007:SF1">
    <property type="entry name" value="PILUS ASSEMBLY PROTEIN"/>
    <property type="match status" value="1"/>
</dbReference>
<dbReference type="EMBL" id="FUXM01000003">
    <property type="protein sequence ID" value="SJZ61073.1"/>
    <property type="molecule type" value="Genomic_DNA"/>
</dbReference>
<dbReference type="AlphaFoldDB" id="A0A1T4M286"/>
<reference evidence="9" key="1">
    <citation type="submission" date="2017-02" db="EMBL/GenBank/DDBJ databases">
        <authorList>
            <person name="Varghese N."/>
            <person name="Submissions S."/>
        </authorList>
    </citation>
    <scope>NUCLEOTIDE SEQUENCE [LARGE SCALE GENOMIC DNA]</scope>
    <source>
        <strain evidence="9">DSM 16521</strain>
    </source>
</reference>
<keyword evidence="3 6" id="KW-0812">Transmembrane</keyword>
<evidence type="ECO:0000256" key="6">
    <source>
        <dbReference type="SAM" id="Phobius"/>
    </source>
</evidence>
<keyword evidence="2" id="KW-1003">Cell membrane</keyword>
<feature type="domain" description="Type II secretion system protein GspF" evidence="7">
    <location>
        <begin position="99"/>
        <end position="222"/>
    </location>
</feature>
<organism evidence="8 9">
    <name type="scientific">Carboxydocella sporoproducens DSM 16521</name>
    <dbReference type="NCBI Taxonomy" id="1121270"/>
    <lineage>
        <taxon>Bacteria</taxon>
        <taxon>Bacillati</taxon>
        <taxon>Bacillota</taxon>
        <taxon>Clostridia</taxon>
        <taxon>Eubacteriales</taxon>
        <taxon>Clostridiales Family XVI. Incertae Sedis</taxon>
        <taxon>Carboxydocella</taxon>
    </lineage>
</organism>
<protein>
    <submittedName>
        <fullName evidence="8">Flp pilus assembly protein TadB</fullName>
    </submittedName>
</protein>
<keyword evidence="4 6" id="KW-1133">Transmembrane helix</keyword>
<feature type="transmembrane region" description="Helical" evidence="6">
    <location>
        <begin position="46"/>
        <end position="78"/>
    </location>
</feature>
<gene>
    <name evidence="8" type="ORF">SAMN02745885_00394</name>
</gene>
<feature type="transmembrane region" description="Helical" evidence="6">
    <location>
        <begin position="237"/>
        <end position="257"/>
    </location>
</feature>
<proteinExistence type="predicted"/>
<keyword evidence="5 6" id="KW-0472">Membrane</keyword>
<dbReference type="Pfam" id="PF00482">
    <property type="entry name" value="T2SSF"/>
    <property type="match status" value="1"/>
</dbReference>
<evidence type="ECO:0000256" key="5">
    <source>
        <dbReference type="ARBA" id="ARBA00023136"/>
    </source>
</evidence>
<dbReference type="InterPro" id="IPR018076">
    <property type="entry name" value="T2SS_GspF_dom"/>
</dbReference>
<evidence type="ECO:0000313" key="9">
    <source>
        <dbReference type="Proteomes" id="UP000189933"/>
    </source>
</evidence>
<dbReference type="GO" id="GO:0005886">
    <property type="term" value="C:plasma membrane"/>
    <property type="evidence" value="ECO:0007669"/>
    <property type="project" value="UniProtKB-SubCell"/>
</dbReference>
<evidence type="ECO:0000256" key="3">
    <source>
        <dbReference type="ARBA" id="ARBA00022692"/>
    </source>
</evidence>
<dbReference type="PANTHER" id="PTHR35007">
    <property type="entry name" value="INTEGRAL MEMBRANE PROTEIN-RELATED"/>
    <property type="match status" value="1"/>
</dbReference>
<comment type="subcellular location">
    <subcellularLocation>
        <location evidence="1">Cell membrane</location>
        <topology evidence="1">Multi-pass membrane protein</topology>
    </subcellularLocation>
</comment>
<evidence type="ECO:0000256" key="4">
    <source>
        <dbReference type="ARBA" id="ARBA00022989"/>
    </source>
</evidence>
<evidence type="ECO:0000256" key="2">
    <source>
        <dbReference type="ARBA" id="ARBA00022475"/>
    </source>
</evidence>
<keyword evidence="9" id="KW-1185">Reference proteome</keyword>
<dbReference type="OrthoDB" id="597333at2"/>
<feature type="transmembrane region" description="Helical" evidence="6">
    <location>
        <begin position="204"/>
        <end position="225"/>
    </location>
</feature>
<evidence type="ECO:0000256" key="1">
    <source>
        <dbReference type="ARBA" id="ARBA00004651"/>
    </source>
</evidence>
<evidence type="ECO:0000259" key="7">
    <source>
        <dbReference type="Pfam" id="PF00482"/>
    </source>
</evidence>